<dbReference type="InterPro" id="IPR049046">
    <property type="entry name" value="Beta-AFase-like_GH127_middle"/>
</dbReference>
<feature type="signal peptide" evidence="4">
    <location>
        <begin position="1"/>
        <end position="28"/>
    </location>
</feature>
<keyword evidence="3" id="KW-1133">Transmembrane helix</keyword>
<feature type="coiled-coil region" evidence="1">
    <location>
        <begin position="1787"/>
        <end position="1814"/>
    </location>
</feature>
<dbReference type="PROSITE" id="PS51175">
    <property type="entry name" value="CBM6"/>
    <property type="match status" value="2"/>
</dbReference>
<dbReference type="RefSeq" id="WP_249282604.1">
    <property type="nucleotide sequence ID" value="NZ_JACRST010000006.1"/>
</dbReference>
<dbReference type="InterPro" id="IPR005084">
    <property type="entry name" value="CBM6"/>
</dbReference>
<dbReference type="EMBL" id="JACRST010000006">
    <property type="protein sequence ID" value="MBC8546528.1"/>
    <property type="molecule type" value="Genomic_DNA"/>
</dbReference>
<dbReference type="PANTHER" id="PTHR43465:SF2">
    <property type="entry name" value="DUF1680 DOMAIN PROTEIN (AFU_ORTHOLOGUE AFUA_1G08910)"/>
    <property type="match status" value="1"/>
</dbReference>
<dbReference type="Proteomes" id="UP000653127">
    <property type="component" value="Unassembled WGS sequence"/>
</dbReference>
<accession>A0A926I4I1</accession>
<protein>
    <submittedName>
        <fullName evidence="6">Glycoside hydrolase family 127 protein</fullName>
    </submittedName>
</protein>
<evidence type="ECO:0000259" key="5">
    <source>
        <dbReference type="PROSITE" id="PS51175"/>
    </source>
</evidence>
<gene>
    <name evidence="6" type="ORF">H8711_06220</name>
</gene>
<evidence type="ECO:0000256" key="4">
    <source>
        <dbReference type="SAM" id="SignalP"/>
    </source>
</evidence>
<keyword evidence="6" id="KW-0378">Hydrolase</keyword>
<evidence type="ECO:0000256" key="3">
    <source>
        <dbReference type="SAM" id="Phobius"/>
    </source>
</evidence>
<keyword evidence="3" id="KW-0472">Membrane</keyword>
<dbReference type="CDD" id="cd02795">
    <property type="entry name" value="CBM6-CBM35-CBM36_like"/>
    <property type="match status" value="1"/>
</dbReference>
<dbReference type="InterPro" id="IPR010496">
    <property type="entry name" value="AL/BT2_dom"/>
</dbReference>
<keyword evidence="7" id="KW-1185">Reference proteome</keyword>
<dbReference type="InterPro" id="IPR008979">
    <property type="entry name" value="Galactose-bd-like_sf"/>
</dbReference>
<organism evidence="6 7">
    <name type="scientific">Ligaoa zhengdingensis</name>
    <dbReference type="NCBI Taxonomy" id="2763658"/>
    <lineage>
        <taxon>Bacteria</taxon>
        <taxon>Bacillati</taxon>
        <taxon>Bacillota</taxon>
        <taxon>Clostridia</taxon>
        <taxon>Eubacteriales</taxon>
        <taxon>Oscillospiraceae</taxon>
        <taxon>Ligaoa</taxon>
    </lineage>
</organism>
<feature type="domain" description="CBM6" evidence="5">
    <location>
        <begin position="1357"/>
        <end position="1484"/>
    </location>
</feature>
<dbReference type="Pfam" id="PF20736">
    <property type="entry name" value="Glyco_hydro127M"/>
    <property type="match status" value="1"/>
</dbReference>
<sequence length="2238" mass="242053">MTKRLISTVLAVAMALSTATGLSTTAYAETPRVGNQNYYSNQGDLEPSPFVQLPMSAVQAKGWLKEQLLLQKNGLTGEMHDLYEMYKGTNGWRGGSGDGWERGPYYARGLISLAFVLDDAELKEKAMEWIDFSLDTQRENGFFGPLADGDGMSGGWDWWPRMIMIEAIRDYYEYTEYIGAPDERVLPFFEKYFRFQYDRLPDYPVTSWAAARAGDNAEVVLWYYNRVCNPDNPEASKWLIEVAQELMKNSHGIYGNYNDWTTIFTDSTVRNHVVNTTQAMKSPAVQFQYTGSERDRNAIREGIFNMGIDHARVDGLANSDEWARDNLPYVGAEACSVVESLMSYGIAMRILGDSWIGDDMERVAYNNLPACYTPDFTAHNYFQAQSQMMATNGAHEFIHDHGNSSAFAAPAGDACCISNMHMGWPKFIQNMWMATADDGLAVISYGPNKVIAKVADGKTAVFDQATKYPFDGAIALDYEGEAASFPLVLRVPDWCEAPSFQVNGQPAEGTLSGGYFTIDRAWAAGDTVEIDFPMEVRTSTWYNNSTAVERGSLIYTVKVKEDWHTPDPEMNDSRVLKTSPSGVAPTADFPSREVTPASRWNYALVYDENNPASSFEVTVADEIELQPFHTDNAPVVIRATGQVVPEWQLLNNVVPEPPYSPIAENAALQEEIELIPYGCSRLRIVQMPRVGEAQPTVVRKADDAVSKTLDGEPVLEFDNLMVPNAENYQLKIYYTGSGSLRLNINSKYNQTVDFVDGSGPFVLDDLVGLLPTQNDSMLGTTVKAFQFGYGQYNNIRLFGESDVAIDRIEIVPVGKLEKPEITKMETGVNSVKLTTNVSRADGFYRVLYGTESGNYTVSASGFRTNEANLTGLEENTTYYFKLSMLLDGKTVESEEVSATTGGGPGADAPVADFYDDFSDPAASAQKWSPSGTPGVVTFSEGKMSVAADGNIKVVAGDESWTDYAVEATMRTNTDGGADFGVMFRTTNVDESATTNTDAYFGYYVGLMNGAVRFGFGANGWNLVQDTPYNIVSGRDYQLKVVVCGSSIVIYIDGEKVCQFSDNRYTNGRVGVRSWNKAFEVSSFRVRNLTEAEIAEATSIPTEPTDLIYEDLVYSVFEGAQLAYKRASGEMKIEYGAQPGVYDHVVYGINSKFASDKASVTGLENGTTYYLRLSDASGSVFTPEFVLTTGRRPDLTGYDAALQTELAKARGEVQADYTDEAWARLQQSIGYAERVLAMDEPNEMDYDLAKNVLKIGVEETGIETRGVVNSVAALKGVEIGKYLSLNAVSAKLPQEVEITYGDPAVTATAKITSWRCADYDMSAAGAYTFTGILAPSEVYVNSNNLTAQVQVKVLDNVVRYEAEDAVVTAPAFVGEHTASSGGKQVQSIDNENATVTFTVEAPADGEYEMIITTDGHPSFPNASHKYYINGDVGNAQIVYYPGGTGWFNWRQFSVDVTLKEGENTITFTHSGIENSFAQLDCIDLVLPVVDEYATVRYEAEKGVVTAPAGIAGGATSSGGQHVASIDNADATVTFTVNAPVEGPYEMVITADGHTAFPNASHKYYINGDADSAQIVFYPDATTWGDWHQYKVTIQLPKGKNTITFTHSGLDASFAQLDCIDLTPVEVGDKQALQTAYDEALTRKESDYTAESWAGFAGALADAKAVLDKEWAVQSEIDGAKAALGAATAALVEVEELGDVDKSLLEALIAAIDGKYDAERYTEESFAVLTEALEAAQDIVDSKTATQKDVFDAYLALVKARDGLVYAVDTSLLELAIELAQDLLDDENLNLTDESIAALTEAIEEAEALLQSGASQEEINACYESVMRTITEVSEREPVDKSVLEKLLKMAAEVTREKYTTSSLEALDDAVAAAQPVMEDDGATEEQVKASEKALTEALNSLKRKANFAILESAVATAQEIVDKAEDQTALTEVNALLDEAETLLQNDEATQEEIDELAAKLTRAAALVRLAEVVNAAEANLAALKAADYTAESWNALESAVAGLKALEETDELTVELVNAANDVVLAAFDGLDLAGEEKPVDPAPGKPSKGSVSKASDNDYWDSVTEKIGNASEGDTISVKLEDGQMMPATVLDQAKAKGVKLNVEIAGKEHLIVNIATDAAAVYYSGAELIAMAGNEEKAPAVNAPAANSNPETGGEVAATIPNAAPEATVPVEPAAPEAPAVIEPAAPAEAEAPAAQIAPEATESGVPAWAIAVMAIAAIAAVGTGALVIHRRHSGN</sequence>
<dbReference type="GO" id="GO:0016787">
    <property type="term" value="F:hydrolase activity"/>
    <property type="evidence" value="ECO:0007669"/>
    <property type="project" value="UniProtKB-KW"/>
</dbReference>
<dbReference type="GO" id="GO:0005975">
    <property type="term" value="P:carbohydrate metabolic process"/>
    <property type="evidence" value="ECO:0007669"/>
    <property type="project" value="InterPro"/>
</dbReference>
<evidence type="ECO:0000313" key="6">
    <source>
        <dbReference type="EMBL" id="MBC8546528.1"/>
    </source>
</evidence>
<evidence type="ECO:0000256" key="2">
    <source>
        <dbReference type="SAM" id="MobiDB-lite"/>
    </source>
</evidence>
<dbReference type="Gene3D" id="2.60.120.560">
    <property type="entry name" value="Exo-inulinase, domain 1"/>
    <property type="match status" value="1"/>
</dbReference>
<dbReference type="Pfam" id="PF07944">
    <property type="entry name" value="Beta-AFase-like_GH127_cat"/>
    <property type="match status" value="1"/>
</dbReference>
<dbReference type="GO" id="GO:0030246">
    <property type="term" value="F:carbohydrate binding"/>
    <property type="evidence" value="ECO:0007669"/>
    <property type="project" value="InterPro"/>
</dbReference>
<feature type="region of interest" description="Disordered" evidence="2">
    <location>
        <begin position="566"/>
        <end position="590"/>
    </location>
</feature>
<reference evidence="6" key="1">
    <citation type="submission" date="2020-08" db="EMBL/GenBank/DDBJ databases">
        <title>Genome public.</title>
        <authorList>
            <person name="Liu C."/>
            <person name="Sun Q."/>
        </authorList>
    </citation>
    <scope>NUCLEOTIDE SEQUENCE</scope>
    <source>
        <strain evidence="6">NSJ-31</strain>
    </source>
</reference>
<feature type="coiled-coil region" evidence="1">
    <location>
        <begin position="1906"/>
        <end position="1986"/>
    </location>
</feature>
<evidence type="ECO:0000256" key="1">
    <source>
        <dbReference type="SAM" id="Coils"/>
    </source>
</evidence>
<feature type="chain" id="PRO_5038001966" evidence="4">
    <location>
        <begin position="29"/>
        <end position="2238"/>
    </location>
</feature>
<dbReference type="Pfam" id="PF06439">
    <property type="entry name" value="3keto-disac_hyd"/>
    <property type="match status" value="1"/>
</dbReference>
<feature type="domain" description="CBM6" evidence="5">
    <location>
        <begin position="1494"/>
        <end position="1621"/>
    </location>
</feature>
<dbReference type="SUPFAM" id="SSF48208">
    <property type="entry name" value="Six-hairpin glycosidases"/>
    <property type="match status" value="1"/>
</dbReference>
<dbReference type="Gene3D" id="1.20.1270.90">
    <property type="entry name" value="AF1782-like"/>
    <property type="match status" value="3"/>
</dbReference>
<dbReference type="Pfam" id="PF16990">
    <property type="entry name" value="CBM_35"/>
    <property type="match status" value="1"/>
</dbReference>
<feature type="compositionally biased region" description="Basic and acidic residues" evidence="2">
    <location>
        <begin position="566"/>
        <end position="575"/>
    </location>
</feature>
<keyword evidence="3" id="KW-0812">Transmembrane</keyword>
<feature type="transmembrane region" description="Helical" evidence="3">
    <location>
        <begin position="2208"/>
        <end position="2231"/>
    </location>
</feature>
<comment type="caution">
    <text evidence="6">The sequence shown here is derived from an EMBL/GenBank/DDBJ whole genome shotgun (WGS) entry which is preliminary data.</text>
</comment>
<name>A0A926I4I1_9FIRM</name>
<dbReference type="InterPro" id="IPR049174">
    <property type="entry name" value="Beta-AFase-like"/>
</dbReference>
<dbReference type="InterPro" id="IPR008928">
    <property type="entry name" value="6-hairpin_glycosidase_sf"/>
</dbReference>
<proteinExistence type="predicted"/>
<keyword evidence="1" id="KW-0175">Coiled coil</keyword>
<dbReference type="Gene3D" id="2.60.120.260">
    <property type="entry name" value="Galactose-binding domain-like"/>
    <property type="match status" value="2"/>
</dbReference>
<dbReference type="PANTHER" id="PTHR43465">
    <property type="entry name" value="DUF1680 DOMAIN PROTEIN (AFU_ORTHOLOGUE AFUA_1G08910)"/>
    <property type="match status" value="1"/>
</dbReference>
<evidence type="ECO:0000313" key="7">
    <source>
        <dbReference type="Proteomes" id="UP000653127"/>
    </source>
</evidence>
<dbReference type="InterPro" id="IPR012878">
    <property type="entry name" value="Beta-AFase-like_GH127_cat"/>
</dbReference>
<feature type="region of interest" description="Disordered" evidence="2">
    <location>
        <begin position="2036"/>
        <end position="2057"/>
    </location>
</feature>
<dbReference type="Pfam" id="PF07554">
    <property type="entry name" value="FIVAR"/>
    <property type="match status" value="5"/>
</dbReference>
<dbReference type="SUPFAM" id="SSF49785">
    <property type="entry name" value="Galactose-binding domain-like"/>
    <property type="match status" value="2"/>
</dbReference>
<keyword evidence="4" id="KW-0732">Signal</keyword>
<dbReference type="Gene3D" id="1.20.1270.70">
    <property type="entry name" value="Designed single chain three-helix bundle"/>
    <property type="match status" value="2"/>
</dbReference>